<evidence type="ECO:0000256" key="14">
    <source>
        <dbReference type="SAM" id="MobiDB-lite"/>
    </source>
</evidence>
<dbReference type="NCBIfam" id="TIGR00419">
    <property type="entry name" value="tim"/>
    <property type="match status" value="1"/>
</dbReference>
<dbReference type="GO" id="GO:0019563">
    <property type="term" value="P:glycerol catabolic process"/>
    <property type="evidence" value="ECO:0007669"/>
    <property type="project" value="TreeGrafter"/>
</dbReference>
<dbReference type="SUPFAM" id="SSF51351">
    <property type="entry name" value="Triosephosphate isomerase (TIM)"/>
    <property type="match status" value="1"/>
</dbReference>
<dbReference type="RefSeq" id="WP_011436078.1">
    <property type="nucleotide sequence ID" value="NC_007777.1"/>
</dbReference>
<dbReference type="Proteomes" id="UP000001937">
    <property type="component" value="Chromosome"/>
</dbReference>
<proteinExistence type="inferred from homology"/>
<reference evidence="15 16" key="1">
    <citation type="journal article" date="2007" name="Genome Res.">
        <title>Genome characteristics of facultatively symbiotic Frankia sp. strains reflect host range and host plant biogeography.</title>
        <authorList>
            <person name="Normand P."/>
            <person name="Lapierre P."/>
            <person name="Tisa L.S."/>
            <person name="Gogarten J.P."/>
            <person name="Alloisio N."/>
            <person name="Bagnarol E."/>
            <person name="Bassi C.A."/>
            <person name="Berry A.M."/>
            <person name="Bickhart D.M."/>
            <person name="Choisne N."/>
            <person name="Couloux A."/>
            <person name="Cournoyer B."/>
            <person name="Cruveiller S."/>
            <person name="Daubin V."/>
            <person name="Demange N."/>
            <person name="Francino M.P."/>
            <person name="Goltsman E."/>
            <person name="Huang Y."/>
            <person name="Kopp O.R."/>
            <person name="Labarre L."/>
            <person name="Lapidus A."/>
            <person name="Lavire C."/>
            <person name="Marechal J."/>
            <person name="Martinez M."/>
            <person name="Mastronunzio J.E."/>
            <person name="Mullin B.C."/>
            <person name="Niemann J."/>
            <person name="Pujic P."/>
            <person name="Rawnsley T."/>
            <person name="Rouy Z."/>
            <person name="Schenowitz C."/>
            <person name="Sellstedt A."/>
            <person name="Tavares F."/>
            <person name="Tomkins J.P."/>
            <person name="Vallenet D."/>
            <person name="Valverde C."/>
            <person name="Wall L.G."/>
            <person name="Wang Y."/>
            <person name="Medigue C."/>
            <person name="Benson D.R."/>
        </authorList>
    </citation>
    <scope>NUCLEOTIDE SEQUENCE [LARGE SCALE GENOMIC DNA]</scope>
    <source>
        <strain evidence="16">DSM 45818 / CECT 9043 / CcI3</strain>
    </source>
</reference>
<dbReference type="GO" id="GO:0046166">
    <property type="term" value="P:glyceraldehyde-3-phosphate biosynthetic process"/>
    <property type="evidence" value="ECO:0007669"/>
    <property type="project" value="TreeGrafter"/>
</dbReference>
<protein>
    <recommendedName>
        <fullName evidence="6 12">Triosephosphate isomerase</fullName>
        <shortName evidence="12">TIM</shortName>
        <shortName evidence="12">TPI</shortName>
        <ecNumber evidence="5 12">5.3.1.1</ecNumber>
    </recommendedName>
    <alternativeName>
        <fullName evidence="12">Triose-phosphate isomerase</fullName>
    </alternativeName>
</protein>
<dbReference type="HAMAP" id="MF_00147_B">
    <property type="entry name" value="TIM_B"/>
    <property type="match status" value="1"/>
</dbReference>
<dbReference type="UniPathway" id="UPA00109">
    <property type="reaction ID" value="UER00189"/>
</dbReference>
<dbReference type="GO" id="GO:0006096">
    <property type="term" value="P:glycolytic process"/>
    <property type="evidence" value="ECO:0007669"/>
    <property type="project" value="UniProtKB-UniRule"/>
</dbReference>
<keyword evidence="9 12" id="KW-0324">Glycolysis</keyword>
<feature type="compositionally biased region" description="Low complexity" evidence="14">
    <location>
        <begin position="37"/>
        <end position="48"/>
    </location>
</feature>
<feature type="binding site" evidence="12">
    <location>
        <begin position="60"/>
        <end position="62"/>
    </location>
    <ligand>
        <name>substrate</name>
    </ligand>
</feature>
<dbReference type="InterPro" id="IPR035990">
    <property type="entry name" value="TIM_sf"/>
</dbReference>
<dbReference type="InterPro" id="IPR020861">
    <property type="entry name" value="Triosephosphate_isomerase_AS"/>
</dbReference>
<dbReference type="InterPro" id="IPR013785">
    <property type="entry name" value="Aldolase_TIM"/>
</dbReference>
<dbReference type="PANTHER" id="PTHR21139:SF42">
    <property type="entry name" value="TRIOSEPHOSPHATE ISOMERASE"/>
    <property type="match status" value="1"/>
</dbReference>
<evidence type="ECO:0000256" key="8">
    <source>
        <dbReference type="ARBA" id="ARBA00022490"/>
    </source>
</evidence>
<dbReference type="CDD" id="cd00311">
    <property type="entry name" value="TIM"/>
    <property type="match status" value="1"/>
</dbReference>
<evidence type="ECO:0000313" key="16">
    <source>
        <dbReference type="Proteomes" id="UP000001937"/>
    </source>
</evidence>
<gene>
    <name evidence="12" type="primary">tpiA</name>
    <name evidence="15" type="ordered locus">Francci3_1639</name>
</gene>
<dbReference type="PhylomeDB" id="Q2JCH7"/>
<feature type="compositionally biased region" description="Basic and acidic residues" evidence="14">
    <location>
        <begin position="7"/>
        <end position="36"/>
    </location>
</feature>
<accession>Q2JCH7</accession>
<dbReference type="InterPro" id="IPR022896">
    <property type="entry name" value="TrioseP_Isoase_bac/euk"/>
</dbReference>
<evidence type="ECO:0000256" key="2">
    <source>
        <dbReference type="ARBA" id="ARBA00004742"/>
    </source>
</evidence>
<dbReference type="EC" id="5.3.1.1" evidence="5 12"/>
<dbReference type="GO" id="GO:0004807">
    <property type="term" value="F:triose-phosphate isomerase activity"/>
    <property type="evidence" value="ECO:0007669"/>
    <property type="project" value="UniProtKB-UniRule"/>
</dbReference>
<organism evidence="15 16">
    <name type="scientific">Frankia casuarinae (strain DSM 45818 / CECT 9043 / HFP020203 / CcI3)</name>
    <dbReference type="NCBI Taxonomy" id="106370"/>
    <lineage>
        <taxon>Bacteria</taxon>
        <taxon>Bacillati</taxon>
        <taxon>Actinomycetota</taxon>
        <taxon>Actinomycetes</taxon>
        <taxon>Frankiales</taxon>
        <taxon>Frankiaceae</taxon>
        <taxon>Frankia</taxon>
    </lineage>
</organism>
<dbReference type="GO" id="GO:0006094">
    <property type="term" value="P:gluconeogenesis"/>
    <property type="evidence" value="ECO:0007669"/>
    <property type="project" value="UniProtKB-UniRule"/>
</dbReference>
<dbReference type="KEGG" id="fra:Francci3_1639"/>
<evidence type="ECO:0000256" key="10">
    <source>
        <dbReference type="ARBA" id="ARBA00023235"/>
    </source>
</evidence>
<evidence type="ECO:0000256" key="1">
    <source>
        <dbReference type="ARBA" id="ARBA00000474"/>
    </source>
</evidence>
<name>Q2JCH7_FRACC</name>
<dbReference type="eggNOG" id="COG0149">
    <property type="taxonomic scope" value="Bacteria"/>
</dbReference>
<dbReference type="PROSITE" id="PS00171">
    <property type="entry name" value="TIM_1"/>
    <property type="match status" value="1"/>
</dbReference>
<comment type="pathway">
    <text evidence="12 13">Carbohydrate degradation; glycolysis; D-glyceraldehyde 3-phosphate from glycerone phosphate: step 1/1.</text>
</comment>
<dbReference type="PANTHER" id="PTHR21139">
    <property type="entry name" value="TRIOSEPHOSPHATE ISOMERASE"/>
    <property type="match status" value="1"/>
</dbReference>
<comment type="function">
    <text evidence="11 12">Involved in the gluconeogenesis. Catalyzes stereospecifically the conversion of dihydroxyacetone phosphate (DHAP) to D-glyceraldehyde-3-phosphate (G3P).</text>
</comment>
<comment type="subunit">
    <text evidence="4 12 13">Homodimer.</text>
</comment>
<dbReference type="STRING" id="106370.Francci3_1639"/>
<keyword evidence="7 12" id="KW-0312">Gluconeogenesis</keyword>
<feature type="active site" description="Electrophile" evidence="12">
    <location>
        <position position="150"/>
    </location>
</feature>
<evidence type="ECO:0000256" key="4">
    <source>
        <dbReference type="ARBA" id="ARBA00011738"/>
    </source>
</evidence>
<dbReference type="EMBL" id="CP000249">
    <property type="protein sequence ID" value="ABD11015.1"/>
    <property type="molecule type" value="Genomic_DNA"/>
</dbReference>
<comment type="subcellular location">
    <subcellularLocation>
        <location evidence="12 13">Cytoplasm</location>
    </subcellularLocation>
</comment>
<keyword evidence="8 12" id="KW-0963">Cytoplasm</keyword>
<dbReference type="GO" id="GO:0005829">
    <property type="term" value="C:cytosol"/>
    <property type="evidence" value="ECO:0007669"/>
    <property type="project" value="TreeGrafter"/>
</dbReference>
<comment type="pathway">
    <text evidence="2 12 13">Carbohydrate biosynthesis; gluconeogenesis.</text>
</comment>
<feature type="binding site" evidence="12">
    <location>
        <position position="228"/>
    </location>
    <ligand>
        <name>substrate</name>
    </ligand>
</feature>
<dbReference type="PROSITE" id="PS51440">
    <property type="entry name" value="TIM_2"/>
    <property type="match status" value="1"/>
</dbReference>
<dbReference type="Gene3D" id="3.20.20.70">
    <property type="entry name" value="Aldolase class I"/>
    <property type="match status" value="1"/>
</dbReference>
<evidence type="ECO:0000256" key="3">
    <source>
        <dbReference type="ARBA" id="ARBA00007422"/>
    </source>
</evidence>
<feature type="active site" description="Proton acceptor" evidence="12">
    <location>
        <position position="222"/>
    </location>
</feature>
<keyword evidence="10 12" id="KW-0413">Isomerase</keyword>
<evidence type="ECO:0000256" key="9">
    <source>
        <dbReference type="ARBA" id="ARBA00023152"/>
    </source>
</evidence>
<comment type="similarity">
    <text evidence="3 12 13">Belongs to the triosephosphate isomerase family.</text>
</comment>
<dbReference type="UniPathway" id="UPA00138"/>
<feature type="binding site" evidence="12">
    <location>
        <begin position="289"/>
        <end position="290"/>
    </location>
    <ligand>
        <name>substrate</name>
    </ligand>
</feature>
<dbReference type="AlphaFoldDB" id="Q2JCH7"/>
<dbReference type="Pfam" id="PF00121">
    <property type="entry name" value="TIM"/>
    <property type="match status" value="1"/>
</dbReference>
<feature type="region of interest" description="Disordered" evidence="14">
    <location>
        <begin position="1"/>
        <end position="49"/>
    </location>
</feature>
<evidence type="ECO:0000256" key="11">
    <source>
        <dbReference type="ARBA" id="ARBA00055680"/>
    </source>
</evidence>
<evidence type="ECO:0000256" key="12">
    <source>
        <dbReference type="HAMAP-Rule" id="MF_00147"/>
    </source>
</evidence>
<dbReference type="HOGENOM" id="CLU_024251_2_3_11"/>
<sequence length="308" mass="31727">MALLGRGRSERGSDRGSGKNRGSGKDEDGVGKDRSVKGAAGSKGAAGVKGTGRRTLVAGNWKMNLNHLEAIALVQKIAFDLKPAELETVEVVVLPPFTDLRSVQTLVDGDKLAIAYGGQDLSPYASGAHTGDISGAMLAKLGCDYVVVGHSERRADHHEDDALVAAKAKAAFSVGLTPILCVGEPEEIRAAGTQVEHVLRQLERSLAGITAEQAATIVIAYEPVWAIGTGRTASAQDAQDMCAAVRGQLASQYGDEIAAGIRVLYGGSVKAANAGELFTMPDVDGGLVGGASLVAEEFVGIVRSGPPA</sequence>
<evidence type="ECO:0000256" key="7">
    <source>
        <dbReference type="ARBA" id="ARBA00022432"/>
    </source>
</evidence>
<keyword evidence="16" id="KW-1185">Reference proteome</keyword>
<evidence type="ECO:0000256" key="6">
    <source>
        <dbReference type="ARBA" id="ARBA00019397"/>
    </source>
</evidence>
<evidence type="ECO:0000256" key="5">
    <source>
        <dbReference type="ARBA" id="ARBA00011940"/>
    </source>
</evidence>
<feature type="binding site" evidence="12">
    <location>
        <position position="268"/>
    </location>
    <ligand>
        <name>substrate</name>
    </ligand>
</feature>
<dbReference type="FunFam" id="3.20.20.70:FF:000020">
    <property type="entry name" value="Triosephosphate isomerase"/>
    <property type="match status" value="1"/>
</dbReference>
<dbReference type="InterPro" id="IPR000652">
    <property type="entry name" value="Triosephosphate_isomerase"/>
</dbReference>
<evidence type="ECO:0000256" key="13">
    <source>
        <dbReference type="RuleBase" id="RU363013"/>
    </source>
</evidence>
<evidence type="ECO:0000313" key="15">
    <source>
        <dbReference type="EMBL" id="ABD11015.1"/>
    </source>
</evidence>
<comment type="catalytic activity">
    <reaction evidence="1 12 13">
        <text>D-glyceraldehyde 3-phosphate = dihydroxyacetone phosphate</text>
        <dbReference type="Rhea" id="RHEA:18585"/>
        <dbReference type="ChEBI" id="CHEBI:57642"/>
        <dbReference type="ChEBI" id="CHEBI:59776"/>
        <dbReference type="EC" id="5.3.1.1"/>
    </reaction>
</comment>